<gene>
    <name evidence="1" type="ORF">Kalk_13990</name>
</gene>
<organism evidence="1 2">
    <name type="scientific">Ketobacter alkanivorans</name>
    <dbReference type="NCBI Taxonomy" id="1917421"/>
    <lineage>
        <taxon>Bacteria</taxon>
        <taxon>Pseudomonadati</taxon>
        <taxon>Pseudomonadota</taxon>
        <taxon>Gammaproteobacteria</taxon>
        <taxon>Pseudomonadales</taxon>
        <taxon>Ketobacteraceae</taxon>
        <taxon>Ketobacter</taxon>
    </lineage>
</organism>
<sequence>MKSPEEVKQEFAERGLSISGWAKERGYSQALVYQVLNGSRKALRGESHKIAVELGLKEGKTGCYEDLSFYKAEVIQ</sequence>
<keyword evidence="2" id="KW-1185">Reference proteome</keyword>
<dbReference type="EMBL" id="CP022684">
    <property type="protein sequence ID" value="AUM13464.1"/>
    <property type="molecule type" value="Genomic_DNA"/>
</dbReference>
<accession>A0A2K9LRL2</accession>
<evidence type="ECO:0000313" key="1">
    <source>
        <dbReference type="EMBL" id="AUM13464.1"/>
    </source>
</evidence>
<dbReference type="NCBIfam" id="TIGR04111">
    <property type="entry name" value="BcepMu_gp16"/>
    <property type="match status" value="1"/>
</dbReference>
<proteinExistence type="predicted"/>
<dbReference type="GO" id="GO:0003677">
    <property type="term" value="F:DNA binding"/>
    <property type="evidence" value="ECO:0007669"/>
    <property type="project" value="UniProtKB-KW"/>
</dbReference>
<dbReference type="OrthoDB" id="5679056at2"/>
<name>A0A2K9LRL2_9GAMM</name>
<protein>
    <submittedName>
        <fullName evidence="1">DNA-binding protein</fullName>
    </submittedName>
</protein>
<reference evidence="2" key="1">
    <citation type="submission" date="2017-08" db="EMBL/GenBank/DDBJ databases">
        <title>Direct submision.</title>
        <authorList>
            <person name="Kim S.-J."/>
            <person name="Rhee S.-K."/>
        </authorList>
    </citation>
    <scope>NUCLEOTIDE SEQUENCE [LARGE SCALE GENOMIC DNA]</scope>
    <source>
        <strain evidence="2">GI5</strain>
    </source>
</reference>
<dbReference type="AlphaFoldDB" id="A0A2K9LRL2"/>
<dbReference type="Gene3D" id="1.10.260.40">
    <property type="entry name" value="lambda repressor-like DNA-binding domains"/>
    <property type="match status" value="1"/>
</dbReference>
<dbReference type="InterPro" id="IPR026365">
    <property type="entry name" value="BcepMu_gp16"/>
</dbReference>
<dbReference type="KEGG" id="kak:Kalk_13990"/>
<keyword evidence="1" id="KW-0238">DNA-binding</keyword>
<evidence type="ECO:0000313" key="2">
    <source>
        <dbReference type="Proteomes" id="UP000235116"/>
    </source>
</evidence>
<dbReference type="InterPro" id="IPR010982">
    <property type="entry name" value="Lambda_DNA-bd_dom_sf"/>
</dbReference>
<dbReference type="Proteomes" id="UP000235116">
    <property type="component" value="Chromosome"/>
</dbReference>
<dbReference type="RefSeq" id="WP_041485979.1">
    <property type="nucleotide sequence ID" value="NZ_CP022684.1"/>
</dbReference>